<keyword evidence="1" id="KW-1133">Transmembrane helix</keyword>
<feature type="transmembrane region" description="Helical" evidence="1">
    <location>
        <begin position="133"/>
        <end position="153"/>
    </location>
</feature>
<feature type="transmembrane region" description="Helical" evidence="1">
    <location>
        <begin position="95"/>
        <end position="121"/>
    </location>
</feature>
<dbReference type="Proteomes" id="UP001596388">
    <property type="component" value="Unassembled WGS sequence"/>
</dbReference>
<dbReference type="GeneID" id="79268921"/>
<gene>
    <name evidence="3" type="ORF">ACFQKD_07655</name>
</gene>
<comment type="caution">
    <text evidence="3">The sequence shown here is derived from an EMBL/GenBank/DDBJ whole genome shotgun (WGS) entry which is preliminary data.</text>
</comment>
<evidence type="ECO:0000259" key="2">
    <source>
        <dbReference type="Pfam" id="PF04173"/>
    </source>
</evidence>
<protein>
    <submittedName>
        <fullName evidence="3">TQO small subunit DoxD</fullName>
    </submittedName>
</protein>
<proteinExistence type="predicted"/>
<evidence type="ECO:0000313" key="3">
    <source>
        <dbReference type="EMBL" id="MFC7097178.1"/>
    </source>
</evidence>
<keyword evidence="1" id="KW-0812">Transmembrane</keyword>
<dbReference type="AlphaFoldDB" id="A0ABD5WXF0"/>
<dbReference type="InterPro" id="IPR007301">
    <property type="entry name" value="DoxD"/>
</dbReference>
<keyword evidence="1" id="KW-0472">Membrane</keyword>
<feature type="transmembrane region" description="Helical" evidence="1">
    <location>
        <begin position="23"/>
        <end position="43"/>
    </location>
</feature>
<keyword evidence="4" id="KW-1185">Reference proteome</keyword>
<feature type="domain" description="TQO small subunit DoxD" evidence="2">
    <location>
        <begin position="26"/>
        <end position="171"/>
    </location>
</feature>
<dbReference type="RefSeq" id="WP_276238349.1">
    <property type="nucleotide sequence ID" value="NZ_CP119989.1"/>
</dbReference>
<evidence type="ECO:0000256" key="1">
    <source>
        <dbReference type="SAM" id="Phobius"/>
    </source>
</evidence>
<feature type="transmembrane region" description="Helical" evidence="1">
    <location>
        <begin position="55"/>
        <end position="75"/>
    </location>
</feature>
<reference evidence="3 4" key="1">
    <citation type="journal article" date="2019" name="Int. J. Syst. Evol. Microbiol.">
        <title>The Global Catalogue of Microorganisms (GCM) 10K type strain sequencing project: providing services to taxonomists for standard genome sequencing and annotation.</title>
        <authorList>
            <consortium name="The Broad Institute Genomics Platform"/>
            <consortium name="The Broad Institute Genome Sequencing Center for Infectious Disease"/>
            <person name="Wu L."/>
            <person name="Ma J."/>
        </authorList>
    </citation>
    <scope>NUCLEOTIDE SEQUENCE [LARGE SCALE GENOMIC DNA]</scope>
    <source>
        <strain evidence="3 4">DT55</strain>
    </source>
</reference>
<accession>A0ABD5WXF0</accession>
<organism evidence="3 4">
    <name type="scientific">Halobaculum marinum</name>
    <dbReference type="NCBI Taxonomy" id="3031996"/>
    <lineage>
        <taxon>Archaea</taxon>
        <taxon>Methanobacteriati</taxon>
        <taxon>Methanobacteriota</taxon>
        <taxon>Stenosarchaea group</taxon>
        <taxon>Halobacteria</taxon>
        <taxon>Halobacteriales</taxon>
        <taxon>Haloferacaceae</taxon>
        <taxon>Halobaculum</taxon>
    </lineage>
</organism>
<evidence type="ECO:0000313" key="4">
    <source>
        <dbReference type="Proteomes" id="UP001596388"/>
    </source>
</evidence>
<dbReference type="Pfam" id="PF04173">
    <property type="entry name" value="DoxD"/>
    <property type="match status" value="1"/>
</dbReference>
<dbReference type="EMBL" id="JBHTAG010000002">
    <property type="protein sequence ID" value="MFC7097178.1"/>
    <property type="molecule type" value="Genomic_DNA"/>
</dbReference>
<name>A0ABD5WXF0_9EURY</name>
<sequence length="175" mass="18692">MTTTTTGTTTRFDLGTYRVGDAAAYWLVALRLITGWWFLHAGATKLLAAEPFTAAGWLANATANGPIHGLFVFVANTPWLLAVTDFAIPVGEALIGLGLIVGALVRLAAFFGGLLMVLFYLGNADWAHGYVNGDLLGLAAFVTVAVFAAGRVFGVDALLAERFDLEENRLLRFLI</sequence>